<reference evidence="5" key="1">
    <citation type="journal article" date="2019" name="Int. J. Syst. Evol. Microbiol.">
        <title>The Global Catalogue of Microorganisms (GCM) 10K type strain sequencing project: providing services to taxonomists for standard genome sequencing and annotation.</title>
        <authorList>
            <consortium name="The Broad Institute Genomics Platform"/>
            <consortium name="The Broad Institute Genome Sequencing Center for Infectious Disease"/>
            <person name="Wu L."/>
            <person name="Ma J."/>
        </authorList>
    </citation>
    <scope>NUCLEOTIDE SEQUENCE [LARGE SCALE GENOMIC DNA]</scope>
    <source>
        <strain evidence="5">CGMCC 1.19029</strain>
    </source>
</reference>
<dbReference type="Proteomes" id="UP001595756">
    <property type="component" value="Unassembled WGS sequence"/>
</dbReference>
<dbReference type="InterPro" id="IPR029045">
    <property type="entry name" value="ClpP/crotonase-like_dom_sf"/>
</dbReference>
<evidence type="ECO:0000256" key="1">
    <source>
        <dbReference type="ARBA" id="ARBA00005254"/>
    </source>
</evidence>
<comment type="caution">
    <text evidence="4">The sequence shown here is derived from an EMBL/GenBank/DDBJ whole genome shotgun (WGS) entry which is preliminary data.</text>
</comment>
<dbReference type="InterPro" id="IPR014748">
    <property type="entry name" value="Enoyl-CoA_hydra_C"/>
</dbReference>
<evidence type="ECO:0000313" key="5">
    <source>
        <dbReference type="Proteomes" id="UP001595756"/>
    </source>
</evidence>
<evidence type="ECO:0000256" key="2">
    <source>
        <dbReference type="ARBA" id="ARBA00023098"/>
    </source>
</evidence>
<sequence length="262" mass="28161">MKQADFKHCRYEVDGQVVTITIDRPQVLNALHPAGHQEMSDAFDLYAADDSLRVAIVTGAGDRAFCVGTDLKFLAETGLANKPRTGFAGMTHRFDLWKPVIGAVNGLCLGGGMEMLGGCDLVVAAEHARFGLPETRVGLAASGGGMLQRLPREIAMKHAMRLVLTGTPIPAQEAWRIGLINEVVPADQVMARARALAEEILACAPLAVMASKQAMLQSRDVADLASVMHENYPILQQMLASNDAVEGPKAFAEKRKPDWTGT</sequence>
<keyword evidence="5" id="KW-1185">Reference proteome</keyword>
<dbReference type="Gene3D" id="3.90.226.10">
    <property type="entry name" value="2-enoyl-CoA Hydratase, Chain A, domain 1"/>
    <property type="match status" value="1"/>
</dbReference>
<dbReference type="Gene3D" id="1.10.12.10">
    <property type="entry name" value="Lyase 2-enoyl-coa Hydratase, Chain A, domain 2"/>
    <property type="match status" value="1"/>
</dbReference>
<evidence type="ECO:0000256" key="3">
    <source>
        <dbReference type="ARBA" id="ARBA00023239"/>
    </source>
</evidence>
<dbReference type="InterPro" id="IPR001753">
    <property type="entry name" value="Enoyl-CoA_hydra/iso"/>
</dbReference>
<comment type="similarity">
    <text evidence="1">Belongs to the enoyl-CoA hydratase/isomerase family.</text>
</comment>
<dbReference type="Pfam" id="PF00378">
    <property type="entry name" value="ECH_1"/>
    <property type="match status" value="1"/>
</dbReference>
<dbReference type="CDD" id="cd06558">
    <property type="entry name" value="crotonase-like"/>
    <property type="match status" value="1"/>
</dbReference>
<name>A0ABV8S0U6_9BURK</name>
<dbReference type="PANTHER" id="PTHR11941:SF169">
    <property type="entry name" value="(7AS)-7A-METHYL-1,5-DIOXO-2,3,5,6,7,7A-HEXAHYDRO-1H-INDENE-CARBOXYL-COA HYDROLASE"/>
    <property type="match status" value="1"/>
</dbReference>
<evidence type="ECO:0000313" key="4">
    <source>
        <dbReference type="EMBL" id="MFC4299063.1"/>
    </source>
</evidence>
<keyword evidence="3" id="KW-0456">Lyase</keyword>
<protein>
    <submittedName>
        <fullName evidence="4">Enoyl-CoA hydratase-related protein</fullName>
    </submittedName>
</protein>
<dbReference type="PANTHER" id="PTHR11941">
    <property type="entry name" value="ENOYL-COA HYDRATASE-RELATED"/>
    <property type="match status" value="1"/>
</dbReference>
<organism evidence="4 5">
    <name type="scientific">Castellaniella hirudinis</name>
    <dbReference type="NCBI Taxonomy" id="1144617"/>
    <lineage>
        <taxon>Bacteria</taxon>
        <taxon>Pseudomonadati</taxon>
        <taxon>Pseudomonadota</taxon>
        <taxon>Betaproteobacteria</taxon>
        <taxon>Burkholderiales</taxon>
        <taxon>Alcaligenaceae</taxon>
        <taxon>Castellaniella</taxon>
    </lineage>
</organism>
<gene>
    <name evidence="4" type="ORF">ACFO0J_13530</name>
</gene>
<keyword evidence="2" id="KW-0443">Lipid metabolism</keyword>
<dbReference type="RefSeq" id="WP_376813622.1">
    <property type="nucleotide sequence ID" value="NZ_JBHSDY010000009.1"/>
</dbReference>
<proteinExistence type="inferred from homology"/>
<dbReference type="SUPFAM" id="SSF52096">
    <property type="entry name" value="ClpP/crotonase"/>
    <property type="match status" value="1"/>
</dbReference>
<accession>A0ABV8S0U6</accession>
<dbReference type="EMBL" id="JBHSDY010000009">
    <property type="protein sequence ID" value="MFC4299063.1"/>
    <property type="molecule type" value="Genomic_DNA"/>
</dbReference>